<organism evidence="1 2">
    <name type="scientific">Microbulbifer echini</name>
    <dbReference type="NCBI Taxonomy" id="1529067"/>
    <lineage>
        <taxon>Bacteria</taxon>
        <taxon>Pseudomonadati</taxon>
        <taxon>Pseudomonadota</taxon>
        <taxon>Gammaproteobacteria</taxon>
        <taxon>Cellvibrionales</taxon>
        <taxon>Microbulbiferaceae</taxon>
        <taxon>Microbulbifer</taxon>
    </lineage>
</organism>
<comment type="caution">
    <text evidence="1">The sequence shown here is derived from an EMBL/GenBank/DDBJ whole genome shotgun (WGS) entry which is preliminary data.</text>
</comment>
<evidence type="ECO:0000313" key="2">
    <source>
        <dbReference type="Proteomes" id="UP001569414"/>
    </source>
</evidence>
<accession>A0ABV4NT23</accession>
<dbReference type="RefSeq" id="WP_371844975.1">
    <property type="nucleotide sequence ID" value="NZ_JBGMEL010000032.1"/>
</dbReference>
<dbReference type="InterPro" id="IPR021251">
    <property type="entry name" value="DUF2793"/>
</dbReference>
<protein>
    <submittedName>
        <fullName evidence="1">DUF2793 domain-containing protein</fullName>
    </submittedName>
</protein>
<evidence type="ECO:0000313" key="1">
    <source>
        <dbReference type="EMBL" id="MFA0792591.1"/>
    </source>
</evidence>
<reference evidence="1 2" key="1">
    <citation type="submission" date="2024-08" db="EMBL/GenBank/DDBJ databases">
        <authorList>
            <person name="Ishaq N."/>
        </authorList>
    </citation>
    <scope>NUCLEOTIDE SEQUENCE [LARGE SCALE GENOMIC DNA]</scope>
    <source>
        <strain evidence="1 2">JCM 30400</strain>
    </source>
</reference>
<sequence length="71" mass="7329">MPYAQEGTLNPAASLNQALNTVGALLPLEVQTIQNDPPASVSDGDRYLVATGTGDWAGEDGQLARYVAAPS</sequence>
<name>A0ABV4NT23_9GAMM</name>
<dbReference type="Proteomes" id="UP001569414">
    <property type="component" value="Unassembled WGS sequence"/>
</dbReference>
<dbReference type="EMBL" id="JBGMEL010000032">
    <property type="protein sequence ID" value="MFA0792591.1"/>
    <property type="molecule type" value="Genomic_DNA"/>
</dbReference>
<gene>
    <name evidence="1" type="ORF">ACCI51_18805</name>
</gene>
<proteinExistence type="predicted"/>
<keyword evidence="2" id="KW-1185">Reference proteome</keyword>
<dbReference type="Pfam" id="PF10983">
    <property type="entry name" value="DUF2793"/>
    <property type="match status" value="1"/>
</dbReference>